<comment type="caution">
    <text evidence="1">The sequence shown here is derived from an EMBL/GenBank/DDBJ whole genome shotgun (WGS) entry which is preliminary data.</text>
</comment>
<gene>
    <name evidence="1" type="ORF">SPARVUS_LOCUS1918914</name>
</gene>
<dbReference type="EMBL" id="CATNWA010001888">
    <property type="protein sequence ID" value="CAI9541390.1"/>
    <property type="molecule type" value="Genomic_DNA"/>
</dbReference>
<reference evidence="1" key="1">
    <citation type="submission" date="2023-05" db="EMBL/GenBank/DDBJ databases">
        <authorList>
            <person name="Stuckert A."/>
        </authorList>
    </citation>
    <scope>NUCLEOTIDE SEQUENCE</scope>
</reference>
<evidence type="ECO:0000313" key="1">
    <source>
        <dbReference type="EMBL" id="CAI9541390.1"/>
    </source>
</evidence>
<protein>
    <submittedName>
        <fullName evidence="1">Uncharacterized protein</fullName>
    </submittedName>
</protein>
<proteinExistence type="predicted"/>
<organism evidence="1 2">
    <name type="scientific">Staurois parvus</name>
    <dbReference type="NCBI Taxonomy" id="386267"/>
    <lineage>
        <taxon>Eukaryota</taxon>
        <taxon>Metazoa</taxon>
        <taxon>Chordata</taxon>
        <taxon>Craniata</taxon>
        <taxon>Vertebrata</taxon>
        <taxon>Euteleostomi</taxon>
        <taxon>Amphibia</taxon>
        <taxon>Batrachia</taxon>
        <taxon>Anura</taxon>
        <taxon>Neobatrachia</taxon>
        <taxon>Ranoidea</taxon>
        <taxon>Ranidae</taxon>
        <taxon>Staurois</taxon>
    </lineage>
</organism>
<dbReference type="Proteomes" id="UP001162483">
    <property type="component" value="Unassembled WGS sequence"/>
</dbReference>
<keyword evidence="2" id="KW-1185">Reference proteome</keyword>
<name>A0ABN9B482_9NEOB</name>
<sequence>MLLRDRQNKTFTNVGDHRNVIKGQELILRAQNRSLLWPQKCYCRATERLLRHRIVTVGPLE</sequence>
<accession>A0ABN9B482</accession>
<evidence type="ECO:0000313" key="2">
    <source>
        <dbReference type="Proteomes" id="UP001162483"/>
    </source>
</evidence>